<sequence length="185" mass="20600">MYQINSGFRWTPTASTKNETLTLALLPEKLDADNQKLEQQHQTNVEMLNNCCEIDSNYNFAKTSSDQRLEYLLSNLLKYGVLIASAVVFLGGILYLVRHGAEPAKYQFFQGTPSDLRSPIGVLNAVASGSSSGIIQLGLLLLVATPILRVIISFLTFLWHREFIYVIITSLVLATLTYSLIGAYY</sequence>
<dbReference type="Pfam" id="PF07843">
    <property type="entry name" value="DUF1634"/>
    <property type="match status" value="1"/>
</dbReference>
<evidence type="ECO:0000256" key="1">
    <source>
        <dbReference type="SAM" id="Phobius"/>
    </source>
</evidence>
<feature type="transmembrane region" description="Helical" evidence="1">
    <location>
        <begin position="163"/>
        <end position="184"/>
    </location>
</feature>
<organism evidence="2 3">
    <name type="scientific">Anabaena sphaerica FACHB-251</name>
    <dbReference type="NCBI Taxonomy" id="2692883"/>
    <lineage>
        <taxon>Bacteria</taxon>
        <taxon>Bacillati</taxon>
        <taxon>Cyanobacteriota</taxon>
        <taxon>Cyanophyceae</taxon>
        <taxon>Nostocales</taxon>
        <taxon>Nostocaceae</taxon>
        <taxon>Anabaena</taxon>
    </lineage>
</organism>
<dbReference type="EMBL" id="JACJQU010000011">
    <property type="protein sequence ID" value="MBD2295231.1"/>
    <property type="molecule type" value="Genomic_DNA"/>
</dbReference>
<gene>
    <name evidence="2" type="ORF">H6G06_17535</name>
</gene>
<keyword evidence="1" id="KW-0472">Membrane</keyword>
<evidence type="ECO:0000313" key="3">
    <source>
        <dbReference type="Proteomes" id="UP000662185"/>
    </source>
</evidence>
<dbReference type="RefSeq" id="WP_190562419.1">
    <property type="nucleotide sequence ID" value="NZ_JACJQU010000011.1"/>
</dbReference>
<reference evidence="3" key="1">
    <citation type="journal article" date="2020" name="ISME J.">
        <title>Comparative genomics reveals insights into cyanobacterial evolution and habitat adaptation.</title>
        <authorList>
            <person name="Chen M.Y."/>
            <person name="Teng W.K."/>
            <person name="Zhao L."/>
            <person name="Hu C.X."/>
            <person name="Zhou Y.K."/>
            <person name="Han B.P."/>
            <person name="Song L.R."/>
            <person name="Shu W.S."/>
        </authorList>
    </citation>
    <scope>NUCLEOTIDE SEQUENCE [LARGE SCALE GENOMIC DNA]</scope>
    <source>
        <strain evidence="3">FACHB-251</strain>
    </source>
</reference>
<protein>
    <submittedName>
        <fullName evidence="2">DUF1634 domain-containing protein</fullName>
    </submittedName>
</protein>
<accession>A0A926WIK4</accession>
<dbReference type="Proteomes" id="UP000662185">
    <property type="component" value="Unassembled WGS sequence"/>
</dbReference>
<proteinExistence type="predicted"/>
<keyword evidence="1" id="KW-1133">Transmembrane helix</keyword>
<name>A0A926WIK4_9NOST</name>
<comment type="caution">
    <text evidence="2">The sequence shown here is derived from an EMBL/GenBank/DDBJ whole genome shotgun (WGS) entry which is preliminary data.</text>
</comment>
<keyword evidence="1" id="KW-0812">Transmembrane</keyword>
<dbReference type="InterPro" id="IPR012861">
    <property type="entry name" value="DUF1634"/>
</dbReference>
<feature type="transmembrane region" description="Helical" evidence="1">
    <location>
        <begin position="76"/>
        <end position="97"/>
    </location>
</feature>
<evidence type="ECO:0000313" key="2">
    <source>
        <dbReference type="EMBL" id="MBD2295231.1"/>
    </source>
</evidence>
<dbReference type="AlphaFoldDB" id="A0A926WIK4"/>
<keyword evidence="3" id="KW-1185">Reference proteome</keyword>
<feature type="transmembrane region" description="Helical" evidence="1">
    <location>
        <begin position="137"/>
        <end position="157"/>
    </location>
</feature>